<evidence type="ECO:0000256" key="6">
    <source>
        <dbReference type="RuleBase" id="RU000481"/>
    </source>
</evidence>
<dbReference type="RefSeq" id="WP_092439603.1">
    <property type="nucleotide sequence ID" value="NZ_FMYP01000053.1"/>
</dbReference>
<dbReference type="InterPro" id="IPR004839">
    <property type="entry name" value="Aminotransferase_I/II_large"/>
</dbReference>
<dbReference type="OrthoDB" id="9802328at2"/>
<feature type="domain" description="Aminotransferase class I/classII large" evidence="7">
    <location>
        <begin position="24"/>
        <end position="372"/>
    </location>
</feature>
<dbReference type="PROSITE" id="PS00105">
    <property type="entry name" value="AA_TRANSFER_CLASS_1"/>
    <property type="match status" value="1"/>
</dbReference>
<gene>
    <name evidence="8" type="ORF">SAMN05216323_10535</name>
</gene>
<dbReference type="InterPro" id="IPR004838">
    <property type="entry name" value="NHTrfase_class1_PyrdxlP-BS"/>
</dbReference>
<dbReference type="PANTHER" id="PTHR46383">
    <property type="entry name" value="ASPARTATE AMINOTRANSFERASE"/>
    <property type="match status" value="1"/>
</dbReference>
<name>A0A1G6PLL5_9BACT</name>
<keyword evidence="5" id="KW-0663">Pyridoxal phosphate</keyword>
<reference evidence="8 9" key="1">
    <citation type="submission" date="2016-09" db="EMBL/GenBank/DDBJ databases">
        <authorList>
            <person name="Capua I."/>
            <person name="De Benedictis P."/>
            <person name="Joannis T."/>
            <person name="Lombin L.H."/>
            <person name="Cattoli G."/>
        </authorList>
    </citation>
    <scope>NUCLEOTIDE SEQUENCE [LARGE SCALE GENOMIC DNA]</scope>
    <source>
        <strain evidence="8 9">A7P-90m</strain>
    </source>
</reference>
<dbReference type="PANTHER" id="PTHR46383:SF1">
    <property type="entry name" value="ASPARTATE AMINOTRANSFERASE"/>
    <property type="match status" value="1"/>
</dbReference>
<dbReference type="Proteomes" id="UP000199452">
    <property type="component" value="Unassembled WGS sequence"/>
</dbReference>
<sequence>MEMYTKPSGSLISYFSNKVKHQGGINLAQGIPGFQPPDKLIDILIKHSTTGFHQYAPGNGDAGLLNLLTARYSKDIDLSINNFLIVQGATEALNLIIIYLKQYLGKSFSIMAFDPAYESYKNLPAIYGCKFVPFPFNEDGSFDPDKVSAFARKNEVKLLIYCTPGNPYGKVFSKEETLTLLRIAREEDFFVTVDAVYRDLYYTKKPYLPVEQLNHRLFYVNSFSKMLSITGWRIGYLIAHQSHMPGIRAIHDYTGLCASHLYQRAIADYLLNDRCGKPYTDEIRAILAENYTILKETLAKIGFTIPHADGGYFVWAKLPVGYTDGFEVAMALFEEQKVATIPGEHFSENSKSFLRFNIARPKEEIQEASRRIERFFNKR</sequence>
<dbReference type="EMBL" id="FMYP01000053">
    <property type="protein sequence ID" value="SDC81073.1"/>
    <property type="molecule type" value="Genomic_DNA"/>
</dbReference>
<dbReference type="GO" id="GO:0008483">
    <property type="term" value="F:transaminase activity"/>
    <property type="evidence" value="ECO:0007669"/>
    <property type="project" value="UniProtKB-KW"/>
</dbReference>
<dbReference type="SUPFAM" id="SSF53383">
    <property type="entry name" value="PLP-dependent transferases"/>
    <property type="match status" value="1"/>
</dbReference>
<evidence type="ECO:0000256" key="5">
    <source>
        <dbReference type="ARBA" id="ARBA00022898"/>
    </source>
</evidence>
<accession>A0A1G6PLL5</accession>
<proteinExistence type="inferred from homology"/>
<dbReference type="Pfam" id="PF00155">
    <property type="entry name" value="Aminotran_1_2"/>
    <property type="match status" value="1"/>
</dbReference>
<keyword evidence="3 6" id="KW-0032">Aminotransferase</keyword>
<organism evidence="8 9">
    <name type="scientific">Williamwhitmania taraxaci</name>
    <dbReference type="NCBI Taxonomy" id="1640674"/>
    <lineage>
        <taxon>Bacteria</taxon>
        <taxon>Pseudomonadati</taxon>
        <taxon>Bacteroidota</taxon>
        <taxon>Bacteroidia</taxon>
        <taxon>Bacteroidales</taxon>
        <taxon>Williamwhitmaniaceae</taxon>
        <taxon>Williamwhitmania</taxon>
    </lineage>
</organism>
<evidence type="ECO:0000313" key="8">
    <source>
        <dbReference type="EMBL" id="SDC81073.1"/>
    </source>
</evidence>
<comment type="similarity">
    <text evidence="2 6">Belongs to the class-I pyridoxal-phosphate-dependent aminotransferase family.</text>
</comment>
<dbReference type="InterPro" id="IPR015421">
    <property type="entry name" value="PyrdxlP-dep_Trfase_major"/>
</dbReference>
<evidence type="ECO:0000256" key="3">
    <source>
        <dbReference type="ARBA" id="ARBA00022576"/>
    </source>
</evidence>
<evidence type="ECO:0000256" key="1">
    <source>
        <dbReference type="ARBA" id="ARBA00001933"/>
    </source>
</evidence>
<dbReference type="InterPro" id="IPR050596">
    <property type="entry name" value="AspAT/PAT-like"/>
</dbReference>
<dbReference type="EC" id="2.6.1.-" evidence="6"/>
<keyword evidence="9" id="KW-1185">Reference proteome</keyword>
<dbReference type="GO" id="GO:0030170">
    <property type="term" value="F:pyridoxal phosphate binding"/>
    <property type="evidence" value="ECO:0007669"/>
    <property type="project" value="InterPro"/>
</dbReference>
<dbReference type="Gene3D" id="3.40.640.10">
    <property type="entry name" value="Type I PLP-dependent aspartate aminotransferase-like (Major domain)"/>
    <property type="match status" value="1"/>
</dbReference>
<comment type="cofactor">
    <cofactor evidence="1 6">
        <name>pyridoxal 5'-phosphate</name>
        <dbReference type="ChEBI" id="CHEBI:597326"/>
    </cofactor>
</comment>
<dbReference type="CDD" id="cd00609">
    <property type="entry name" value="AAT_like"/>
    <property type="match status" value="1"/>
</dbReference>
<keyword evidence="4 6" id="KW-0808">Transferase</keyword>
<dbReference type="STRING" id="1640674.SAMN05216323_10535"/>
<evidence type="ECO:0000256" key="2">
    <source>
        <dbReference type="ARBA" id="ARBA00007441"/>
    </source>
</evidence>
<dbReference type="AlphaFoldDB" id="A0A1G6PLL5"/>
<dbReference type="GO" id="GO:0006520">
    <property type="term" value="P:amino acid metabolic process"/>
    <property type="evidence" value="ECO:0007669"/>
    <property type="project" value="InterPro"/>
</dbReference>
<evidence type="ECO:0000256" key="4">
    <source>
        <dbReference type="ARBA" id="ARBA00022679"/>
    </source>
</evidence>
<protein>
    <recommendedName>
        <fullName evidence="6">Aminotransferase</fullName>
        <ecNumber evidence="6">2.6.1.-</ecNumber>
    </recommendedName>
</protein>
<dbReference type="InterPro" id="IPR015424">
    <property type="entry name" value="PyrdxlP-dep_Trfase"/>
</dbReference>
<evidence type="ECO:0000259" key="7">
    <source>
        <dbReference type="Pfam" id="PF00155"/>
    </source>
</evidence>
<evidence type="ECO:0000313" key="9">
    <source>
        <dbReference type="Proteomes" id="UP000199452"/>
    </source>
</evidence>